<sequence>MSTDCEVRSYPFSEAHRLDLDPIYDHIREHEPLCRVRLPYGGDAWLVTRHEDVRAVLVDPRFSRAAGLGREEPRASVATPPRGMMDMDPPDLTRLRKLVTGAFTARRVERLRTRALAIATELVDRMIETGSPGDLVTDFARTLPITMICELLGIPVSDRKDFRAWAGAFVSGESLTAEQRNEGLGNLMGYMAELVRKRRETPSDDLLGALVAARDGHGRLTEEELLLLAVGLLSAGYETTANQIPIFTYVLLTHPDQLRLLLAEPSLVPSAVEELMRYVPLAATVGIPRWAVADVQLSGGTVLAGEPIYADRTAANRDPRVFTDPHKIDITRQPNAHIGFGHGIHHCLGAQLARLELQVSLSVLLDRLPGLSLAIDEQDLVWRKGVTLRGLTALPLAWKEQA</sequence>
<dbReference type="Gene3D" id="1.10.630.10">
    <property type="entry name" value="Cytochrome P450"/>
    <property type="match status" value="1"/>
</dbReference>
<keyword evidence="2" id="KW-0479">Metal-binding</keyword>
<dbReference type="PANTHER" id="PTHR46696">
    <property type="entry name" value="P450, PUTATIVE (EUROFUNG)-RELATED"/>
    <property type="match status" value="1"/>
</dbReference>
<dbReference type="PRINTS" id="PR00359">
    <property type="entry name" value="BP450"/>
</dbReference>
<dbReference type="InterPro" id="IPR017972">
    <property type="entry name" value="Cyt_P450_CS"/>
</dbReference>
<keyword evidence="2" id="KW-0560">Oxidoreductase</keyword>
<dbReference type="EMBL" id="JAGINW010000001">
    <property type="protein sequence ID" value="MBP2325720.1"/>
    <property type="molecule type" value="Genomic_DNA"/>
</dbReference>
<dbReference type="Proteomes" id="UP001519332">
    <property type="component" value="Unassembled WGS sequence"/>
</dbReference>
<reference evidence="4 5" key="1">
    <citation type="submission" date="2021-03" db="EMBL/GenBank/DDBJ databases">
        <title>Sequencing the genomes of 1000 actinobacteria strains.</title>
        <authorList>
            <person name="Klenk H.-P."/>
        </authorList>
    </citation>
    <scope>NUCLEOTIDE SEQUENCE [LARGE SCALE GENOMIC DNA]</scope>
    <source>
        <strain evidence="4 5">DSM 46670</strain>
    </source>
</reference>
<dbReference type="PANTHER" id="PTHR46696:SF1">
    <property type="entry name" value="CYTOCHROME P450 YJIB-RELATED"/>
    <property type="match status" value="1"/>
</dbReference>
<keyword evidence="2" id="KW-0503">Monooxygenase</keyword>
<accession>A0ABS4TMU4</accession>
<gene>
    <name evidence="4" type="ORF">JOF56_006105</name>
</gene>
<dbReference type="CDD" id="cd11031">
    <property type="entry name" value="Cyp158A-like"/>
    <property type="match status" value="1"/>
</dbReference>
<dbReference type="InterPro" id="IPR001128">
    <property type="entry name" value="Cyt_P450"/>
</dbReference>
<dbReference type="RefSeq" id="WP_307855321.1">
    <property type="nucleotide sequence ID" value="NZ_JAGINW010000001.1"/>
</dbReference>
<name>A0ABS4TMU4_9PSEU</name>
<organism evidence="4 5">
    <name type="scientific">Kibdelosporangium banguiense</name>
    <dbReference type="NCBI Taxonomy" id="1365924"/>
    <lineage>
        <taxon>Bacteria</taxon>
        <taxon>Bacillati</taxon>
        <taxon>Actinomycetota</taxon>
        <taxon>Actinomycetes</taxon>
        <taxon>Pseudonocardiales</taxon>
        <taxon>Pseudonocardiaceae</taxon>
        <taxon>Kibdelosporangium</taxon>
    </lineage>
</organism>
<evidence type="ECO:0000256" key="3">
    <source>
        <dbReference type="SAM" id="MobiDB-lite"/>
    </source>
</evidence>
<feature type="region of interest" description="Disordered" evidence="3">
    <location>
        <begin position="69"/>
        <end position="90"/>
    </location>
</feature>
<comment type="similarity">
    <text evidence="1 2">Belongs to the cytochrome P450 family.</text>
</comment>
<dbReference type="SUPFAM" id="SSF48264">
    <property type="entry name" value="Cytochrome P450"/>
    <property type="match status" value="1"/>
</dbReference>
<keyword evidence="2" id="KW-0349">Heme</keyword>
<dbReference type="Pfam" id="PF00067">
    <property type="entry name" value="p450"/>
    <property type="match status" value="1"/>
</dbReference>
<keyword evidence="2" id="KW-0408">Iron</keyword>
<dbReference type="PROSITE" id="PS00086">
    <property type="entry name" value="CYTOCHROME_P450"/>
    <property type="match status" value="1"/>
</dbReference>
<protein>
    <submittedName>
        <fullName evidence="4">Cytochrome P450</fullName>
    </submittedName>
</protein>
<keyword evidence="5" id="KW-1185">Reference proteome</keyword>
<evidence type="ECO:0000256" key="2">
    <source>
        <dbReference type="RuleBase" id="RU000461"/>
    </source>
</evidence>
<dbReference type="InterPro" id="IPR036396">
    <property type="entry name" value="Cyt_P450_sf"/>
</dbReference>
<dbReference type="InterPro" id="IPR002397">
    <property type="entry name" value="Cyt_P450_B"/>
</dbReference>
<dbReference type="PRINTS" id="PR00385">
    <property type="entry name" value="P450"/>
</dbReference>
<evidence type="ECO:0000313" key="4">
    <source>
        <dbReference type="EMBL" id="MBP2325720.1"/>
    </source>
</evidence>
<comment type="caution">
    <text evidence="4">The sequence shown here is derived from an EMBL/GenBank/DDBJ whole genome shotgun (WGS) entry which is preliminary data.</text>
</comment>
<evidence type="ECO:0000313" key="5">
    <source>
        <dbReference type="Proteomes" id="UP001519332"/>
    </source>
</evidence>
<evidence type="ECO:0000256" key="1">
    <source>
        <dbReference type="ARBA" id="ARBA00010617"/>
    </source>
</evidence>
<proteinExistence type="inferred from homology"/>